<organism evidence="1">
    <name type="scientific">Arabidopsis thaliana</name>
    <name type="common">Mouse-ear cress</name>
    <dbReference type="NCBI Taxonomy" id="3702"/>
    <lineage>
        <taxon>Eukaryota</taxon>
        <taxon>Viridiplantae</taxon>
        <taxon>Streptophyta</taxon>
        <taxon>Embryophyta</taxon>
        <taxon>Tracheophyta</taxon>
        <taxon>Spermatophyta</taxon>
        <taxon>Magnoliopsida</taxon>
        <taxon>eudicotyledons</taxon>
        <taxon>Gunneridae</taxon>
        <taxon>Pentapetalae</taxon>
        <taxon>rosids</taxon>
        <taxon>malvids</taxon>
        <taxon>Brassicales</taxon>
        <taxon>Brassicaceae</taxon>
        <taxon>Camelineae</taxon>
        <taxon>Arabidopsis</taxon>
    </lineage>
</organism>
<reference evidence="1" key="1">
    <citation type="submission" date="2005-03" db="EMBL/GenBank/DDBJ databases">
        <title>Large-scale analysis of RIKEN Arabidopsis full-length (RAFL) cDNAs.</title>
        <authorList>
            <person name="Totoki Y."/>
            <person name="Seki M."/>
            <person name="Ishida J."/>
            <person name="Nakajima M."/>
            <person name="Enju A."/>
            <person name="Kamiya A."/>
            <person name="Narusaka M."/>
            <person name="Shin-i T."/>
            <person name="Nakagawa M."/>
            <person name="Sakamoto N."/>
            <person name="Oishi K."/>
            <person name="Kohara Y."/>
            <person name="Kobayashi M."/>
            <person name="Toyoda A."/>
            <person name="Sakaki Y."/>
            <person name="Sakurai T."/>
            <person name="Iida K."/>
            <person name="Akiyama K."/>
            <person name="Satou M."/>
            <person name="Toyoda T."/>
            <person name="Konagaya A."/>
            <person name="Carninci P."/>
            <person name="Kawai J."/>
            <person name="Hayashizaki Y."/>
            <person name="Shinozaki K."/>
        </authorList>
    </citation>
    <scope>NUCLEOTIDE SEQUENCE</scope>
</reference>
<sequence length="94" mass="11181">MFVDLASDDEGTKKTRKQAFIERKREEGHTLLMNDYFSDNPIFPNDYCPTSWKGQYTRGSGKPTIVLEAVASQDLWIWHAFFWTSRYLKRYQYS</sequence>
<dbReference type="EMBL" id="AK222027">
    <property type="protein sequence ID" value="BAD94718.1"/>
    <property type="molecule type" value="mRNA"/>
</dbReference>
<evidence type="ECO:0000313" key="1">
    <source>
        <dbReference type="EMBL" id="BAD94718.1"/>
    </source>
</evidence>
<dbReference type="Pfam" id="PF04827">
    <property type="entry name" value="Plant_tran"/>
    <property type="match status" value="1"/>
</dbReference>
<protein>
    <submittedName>
        <fullName evidence="1">Uncharacterized protein</fullName>
    </submittedName>
</protein>
<accession>Q56WL3</accession>
<proteinExistence type="evidence at transcript level"/>
<name>Q56WL3_ARATH</name>
<dbReference type="InterPro" id="IPR006912">
    <property type="entry name" value="Harbinger_derived_prot"/>
</dbReference>
<dbReference type="AlphaFoldDB" id="Q56WL3"/>